<dbReference type="PANTHER" id="PTHR13194:SF18">
    <property type="entry name" value="COMPLEX I INTERMEDIATE-ASSOCIATED PROTEIN 30, MITOCHONDRIAL"/>
    <property type="match status" value="1"/>
</dbReference>
<evidence type="ECO:0000256" key="2">
    <source>
        <dbReference type="ARBA" id="ARBA00023186"/>
    </source>
</evidence>
<dbReference type="AlphaFoldDB" id="A0A2S9WT37"/>
<feature type="domain" description="NADH:ubiquinone oxidoreductase intermediate-associated protein 30" evidence="3">
    <location>
        <begin position="11"/>
        <end position="164"/>
    </location>
</feature>
<dbReference type="GO" id="GO:0032981">
    <property type="term" value="P:mitochondrial respiratory chain complex I assembly"/>
    <property type="evidence" value="ECO:0007669"/>
    <property type="project" value="TreeGrafter"/>
</dbReference>
<dbReference type="Pfam" id="PF08547">
    <property type="entry name" value="CIA30"/>
    <property type="match status" value="1"/>
</dbReference>
<reference evidence="4 5" key="1">
    <citation type="submission" date="2016-11" db="EMBL/GenBank/DDBJ databases">
        <title>Trade-off between light-utilization and light-protection in marine flavobacteria.</title>
        <authorList>
            <person name="Kumagai Y."/>
        </authorList>
    </citation>
    <scope>NUCLEOTIDE SEQUENCE [LARGE SCALE GENOMIC DNA]</scope>
    <source>
        <strain evidence="4 5">JCM 17109</strain>
    </source>
</reference>
<dbReference type="SUPFAM" id="SSF49785">
    <property type="entry name" value="Galactose-binding domain-like"/>
    <property type="match status" value="1"/>
</dbReference>
<organism evidence="4 5">
    <name type="scientific">Nonlabens agnitus</name>
    <dbReference type="NCBI Taxonomy" id="870484"/>
    <lineage>
        <taxon>Bacteria</taxon>
        <taxon>Pseudomonadati</taxon>
        <taxon>Bacteroidota</taxon>
        <taxon>Flavobacteriia</taxon>
        <taxon>Flavobacteriales</taxon>
        <taxon>Flavobacteriaceae</taxon>
        <taxon>Nonlabens</taxon>
    </lineage>
</organism>
<dbReference type="OrthoDB" id="1143594at2"/>
<proteinExistence type="inferred from homology"/>
<gene>
    <name evidence="4" type="ORF">BST86_05770</name>
</gene>
<evidence type="ECO:0000256" key="1">
    <source>
        <dbReference type="ARBA" id="ARBA00007884"/>
    </source>
</evidence>
<comment type="caution">
    <text evidence="4">The sequence shown here is derived from an EMBL/GenBank/DDBJ whole genome shotgun (WGS) entry which is preliminary data.</text>
</comment>
<dbReference type="InterPro" id="IPR013857">
    <property type="entry name" value="NADH-UbQ_OxRdtase-assoc_prot30"/>
</dbReference>
<name>A0A2S9WT37_9FLAO</name>
<accession>A0A2S9WT37</accession>
<dbReference type="RefSeq" id="WP_105982442.1">
    <property type="nucleotide sequence ID" value="NZ_MQUC01000003.1"/>
</dbReference>
<evidence type="ECO:0000313" key="4">
    <source>
        <dbReference type="EMBL" id="PRP66642.1"/>
    </source>
</evidence>
<comment type="similarity">
    <text evidence="1">Belongs to the CIA30 family.</text>
</comment>
<evidence type="ECO:0000313" key="5">
    <source>
        <dbReference type="Proteomes" id="UP000239532"/>
    </source>
</evidence>
<dbReference type="PANTHER" id="PTHR13194">
    <property type="entry name" value="COMPLEX I INTERMEDIATE-ASSOCIATED PROTEIN 30"/>
    <property type="match status" value="1"/>
</dbReference>
<dbReference type="GO" id="GO:0051082">
    <property type="term" value="F:unfolded protein binding"/>
    <property type="evidence" value="ECO:0007669"/>
    <property type="project" value="TreeGrafter"/>
</dbReference>
<keyword evidence="5" id="KW-1185">Reference proteome</keyword>
<keyword evidence="2" id="KW-0143">Chaperone</keyword>
<sequence>MNYIKPEVILFGAQNQNITWHAFSDQVVGGLSKGDIIFHEDFLEFKGSLKPTLDRGWAGLRSKKEEHDLSDYKFIEIKIKTDGQPYHFQLEHNPAWQEDKLSVEIDIVANQWKVMHLEMADFKIYNTHKEYISRKPKLEHYLSEIQRYNILASHRKTTDFNFQIEYIRFH</sequence>
<evidence type="ECO:0000259" key="3">
    <source>
        <dbReference type="Pfam" id="PF08547"/>
    </source>
</evidence>
<dbReference type="InterPro" id="IPR008979">
    <property type="entry name" value="Galactose-bd-like_sf"/>
</dbReference>
<protein>
    <recommendedName>
        <fullName evidence="3">NADH:ubiquinone oxidoreductase intermediate-associated protein 30 domain-containing protein</fullName>
    </recommendedName>
</protein>
<dbReference type="InterPro" id="IPR039131">
    <property type="entry name" value="NDUFAF1"/>
</dbReference>
<dbReference type="EMBL" id="MQUC01000003">
    <property type="protein sequence ID" value="PRP66642.1"/>
    <property type="molecule type" value="Genomic_DNA"/>
</dbReference>
<dbReference type="Proteomes" id="UP000239532">
    <property type="component" value="Unassembled WGS sequence"/>
</dbReference>